<sequence length="178" mass="19102">MVRALVAAAARRWFRAPPLRSNTTASLAANPPPQPRLPAPATETMVWWSFPSWASRSTAARRLAAGWRWWRQWPDSTQLRGLEAPGLGHAVTVAGDASGHAGAMATAVVLAKLRSGGGVLLLHHDDDDGGSLPFPWASAQRGAVNRSAWRLCAFTVVAGSYVSSRGDGPEEWQRLSVD</sequence>
<dbReference type="HOGENOM" id="CLU_1512734_0_0_1"/>
<dbReference type="EnsemblPlants" id="LPERR02G03200.1">
    <property type="protein sequence ID" value="LPERR02G03200.1"/>
    <property type="gene ID" value="LPERR02G03200"/>
</dbReference>
<dbReference type="Gramene" id="LPERR02G03200.1">
    <property type="protein sequence ID" value="LPERR02G03200.1"/>
    <property type="gene ID" value="LPERR02G03200"/>
</dbReference>
<name>A0A0D9VC59_9ORYZ</name>
<dbReference type="Proteomes" id="UP000032180">
    <property type="component" value="Chromosome 2"/>
</dbReference>
<reference evidence="1" key="3">
    <citation type="submission" date="2015-04" db="UniProtKB">
        <authorList>
            <consortium name="EnsemblPlants"/>
        </authorList>
    </citation>
    <scope>IDENTIFICATION</scope>
</reference>
<organism evidence="1 2">
    <name type="scientific">Leersia perrieri</name>
    <dbReference type="NCBI Taxonomy" id="77586"/>
    <lineage>
        <taxon>Eukaryota</taxon>
        <taxon>Viridiplantae</taxon>
        <taxon>Streptophyta</taxon>
        <taxon>Embryophyta</taxon>
        <taxon>Tracheophyta</taxon>
        <taxon>Spermatophyta</taxon>
        <taxon>Magnoliopsida</taxon>
        <taxon>Liliopsida</taxon>
        <taxon>Poales</taxon>
        <taxon>Poaceae</taxon>
        <taxon>BOP clade</taxon>
        <taxon>Oryzoideae</taxon>
        <taxon>Oryzeae</taxon>
        <taxon>Oryzinae</taxon>
        <taxon>Leersia</taxon>
    </lineage>
</organism>
<accession>A0A0D9VC59</accession>
<evidence type="ECO:0000313" key="1">
    <source>
        <dbReference type="EnsemblPlants" id="LPERR02G03200.1"/>
    </source>
</evidence>
<proteinExistence type="predicted"/>
<evidence type="ECO:0000313" key="2">
    <source>
        <dbReference type="Proteomes" id="UP000032180"/>
    </source>
</evidence>
<protein>
    <submittedName>
        <fullName evidence="1">Uncharacterized protein</fullName>
    </submittedName>
</protein>
<dbReference type="AlphaFoldDB" id="A0A0D9VC59"/>
<keyword evidence="2" id="KW-1185">Reference proteome</keyword>
<reference evidence="2" key="2">
    <citation type="submission" date="2013-12" db="EMBL/GenBank/DDBJ databases">
        <authorList>
            <person name="Yu Y."/>
            <person name="Lee S."/>
            <person name="de Baynast K."/>
            <person name="Wissotski M."/>
            <person name="Liu L."/>
            <person name="Talag J."/>
            <person name="Goicoechea J."/>
            <person name="Angelova A."/>
            <person name="Jetty R."/>
            <person name="Kudrna D."/>
            <person name="Golser W."/>
            <person name="Rivera L."/>
            <person name="Zhang J."/>
            <person name="Wing R."/>
        </authorList>
    </citation>
    <scope>NUCLEOTIDE SEQUENCE</scope>
</reference>
<reference evidence="1 2" key="1">
    <citation type="submission" date="2012-08" db="EMBL/GenBank/DDBJ databases">
        <title>Oryza genome evolution.</title>
        <authorList>
            <person name="Wing R.A."/>
        </authorList>
    </citation>
    <scope>NUCLEOTIDE SEQUENCE</scope>
</reference>